<evidence type="ECO:0000313" key="3">
    <source>
        <dbReference type="Proteomes" id="UP000184226"/>
    </source>
</evidence>
<dbReference type="OrthoDB" id="9769590at2"/>
<keyword evidence="1" id="KW-1133">Transmembrane helix</keyword>
<evidence type="ECO:0000256" key="1">
    <source>
        <dbReference type="SAM" id="Phobius"/>
    </source>
</evidence>
<keyword evidence="3" id="KW-1185">Reference proteome</keyword>
<feature type="transmembrane region" description="Helical" evidence="1">
    <location>
        <begin position="401"/>
        <end position="421"/>
    </location>
</feature>
<dbReference type="AlphaFoldDB" id="A0A1M5Z3V6"/>
<sequence>MDKVAELRKAKRRAVAWLLVAALVFVVMLLAPRNFWTGAIKAMAEAAMVGALADWFAVAALFRRIPIPFIAKHTEIIPRNKDRIADNLAAFVREKFLDVSSIVGLIRKHDPARQIADWLNAPANADQLGGHIAKLLRGILDFTDDVRIQAFIKDAIHAVIDKIDLSASAGSILDSLTKDGRHQDLLDQSIRQLTALLNRPDTRDFICRQIVQWIKREHPLKEKMLPTEWLGENGAQLISTTVNALLDDVINNDEHDLRKEFDGYAHRLIARLKHDPDTMRKAEEIKQYLKNDAALNAYINELWGAMRGWLKRDLDSADSVLHAKVAASGRWIGQAVARDENLRASLNLHMEDAAQRMAPDFAAFLTRHISDTVKGWDTREMSRQIELNIGKDLQYIRINGTFVGGCVGLVLYLLSLLPAVLR</sequence>
<dbReference type="PANTHER" id="PTHR38442">
    <property type="entry name" value="INNER MEMBRANE PROTEIN-RELATED"/>
    <property type="match status" value="1"/>
</dbReference>
<dbReference type="Pfam" id="PF04286">
    <property type="entry name" value="DUF445"/>
    <property type="match status" value="1"/>
</dbReference>
<feature type="transmembrane region" description="Helical" evidence="1">
    <location>
        <begin position="43"/>
        <end position="62"/>
    </location>
</feature>
<gene>
    <name evidence="2" type="ORF">SAMN04488135_11250</name>
</gene>
<dbReference type="GO" id="GO:0005886">
    <property type="term" value="C:plasma membrane"/>
    <property type="evidence" value="ECO:0007669"/>
    <property type="project" value="TreeGrafter"/>
</dbReference>
<keyword evidence="1" id="KW-0472">Membrane</keyword>
<dbReference type="EMBL" id="FQXE01000012">
    <property type="protein sequence ID" value="SHI18889.1"/>
    <property type="molecule type" value="Genomic_DNA"/>
</dbReference>
<name>A0A1M5Z3V6_9BURK</name>
<organism evidence="2 3">
    <name type="scientific">Pollutimonas bauzanensis</name>
    <dbReference type="NCBI Taxonomy" id="658167"/>
    <lineage>
        <taxon>Bacteria</taxon>
        <taxon>Pseudomonadati</taxon>
        <taxon>Pseudomonadota</taxon>
        <taxon>Betaproteobacteria</taxon>
        <taxon>Burkholderiales</taxon>
        <taxon>Alcaligenaceae</taxon>
        <taxon>Pollutimonas</taxon>
    </lineage>
</organism>
<dbReference type="Proteomes" id="UP000184226">
    <property type="component" value="Unassembled WGS sequence"/>
</dbReference>
<evidence type="ECO:0000313" key="2">
    <source>
        <dbReference type="EMBL" id="SHI18889.1"/>
    </source>
</evidence>
<dbReference type="PANTHER" id="PTHR38442:SF1">
    <property type="entry name" value="INNER MEMBRANE PROTEIN"/>
    <property type="match status" value="1"/>
</dbReference>
<accession>A0A1M5Z3V6</accession>
<protein>
    <submittedName>
        <fullName evidence="2">Uncharacterized membrane-anchored protein YjiN, DUF445 family</fullName>
    </submittedName>
</protein>
<proteinExistence type="predicted"/>
<dbReference type="RefSeq" id="WP_073106281.1">
    <property type="nucleotide sequence ID" value="NZ_FQXE01000012.1"/>
</dbReference>
<keyword evidence="1" id="KW-0812">Transmembrane</keyword>
<dbReference type="STRING" id="658167.SAMN04488135_11250"/>
<dbReference type="InterPro" id="IPR007383">
    <property type="entry name" value="DUF445"/>
</dbReference>
<feature type="transmembrane region" description="Helical" evidence="1">
    <location>
        <begin position="14"/>
        <end position="31"/>
    </location>
</feature>
<reference evidence="2 3" key="1">
    <citation type="submission" date="2016-11" db="EMBL/GenBank/DDBJ databases">
        <authorList>
            <person name="Jaros S."/>
            <person name="Januszkiewicz K."/>
            <person name="Wedrychowicz H."/>
        </authorList>
    </citation>
    <scope>NUCLEOTIDE SEQUENCE [LARGE SCALE GENOMIC DNA]</scope>
    <source>
        <strain evidence="2 3">CGMCC 1.10190</strain>
    </source>
</reference>